<proteinExistence type="predicted"/>
<dbReference type="SUPFAM" id="SSF46689">
    <property type="entry name" value="Homeodomain-like"/>
    <property type="match status" value="2"/>
</dbReference>
<keyword evidence="5" id="KW-1185">Reference proteome</keyword>
<dbReference type="PANTHER" id="PTHR47893:SF1">
    <property type="entry name" value="REGULATORY PROTEIN PCHR"/>
    <property type="match status" value="1"/>
</dbReference>
<sequence length="322" mass="35374">MPVSSSLYDAPRLAHEWWRDTLPTVPVTPAWEDTIALVERVDQGVSLVVLKGRPDQELLLPSPGTALFGMQVWLEGGCELGFEGGPPARARAGELVLFEHTSPVGSAMRIPAHQPLHMIDIRYTPQALGVELRLPWRQWRQAAAMRDFSVPDRGGLLATCAAPQALLGHAAALLAPKVQTPQAASLWRRARVYDMLAQVTDLLAMPDRAAVADLGVLRQAERARQLLHADLAHPWTIAALARRVGVPEKRLQAAFRQETGQTVYDYLRASRLDAAALLLEAGVSVTDAALRVGFGNLSHFSKSFRERHGCVPTRWQRAPRSP</sequence>
<dbReference type="RefSeq" id="WP_094831222.1">
    <property type="nucleotide sequence ID" value="NZ_NEVR01000002.1"/>
</dbReference>
<accession>A0ABX4EZ09</accession>
<dbReference type="Gene3D" id="1.10.10.60">
    <property type="entry name" value="Homeodomain-like"/>
    <property type="match status" value="2"/>
</dbReference>
<protein>
    <recommendedName>
        <fullName evidence="3">HTH araC/xylS-type domain-containing protein</fullName>
    </recommendedName>
</protein>
<gene>
    <name evidence="4" type="ORF">CAL27_07855</name>
</gene>
<dbReference type="PANTHER" id="PTHR47893">
    <property type="entry name" value="REGULATORY PROTEIN PCHR"/>
    <property type="match status" value="1"/>
</dbReference>
<comment type="caution">
    <text evidence="4">The sequence shown here is derived from an EMBL/GenBank/DDBJ whole genome shotgun (WGS) entry which is preliminary data.</text>
</comment>
<evidence type="ECO:0000256" key="2">
    <source>
        <dbReference type="ARBA" id="ARBA00023163"/>
    </source>
</evidence>
<evidence type="ECO:0000259" key="3">
    <source>
        <dbReference type="PROSITE" id="PS01124"/>
    </source>
</evidence>
<dbReference type="Pfam" id="PF12833">
    <property type="entry name" value="HTH_18"/>
    <property type="match status" value="1"/>
</dbReference>
<evidence type="ECO:0000313" key="5">
    <source>
        <dbReference type="Proteomes" id="UP000216354"/>
    </source>
</evidence>
<dbReference type="InterPro" id="IPR018060">
    <property type="entry name" value="HTH_AraC"/>
</dbReference>
<dbReference type="InterPro" id="IPR009057">
    <property type="entry name" value="Homeodomain-like_sf"/>
</dbReference>
<keyword evidence="2" id="KW-0804">Transcription</keyword>
<dbReference type="PROSITE" id="PS01124">
    <property type="entry name" value="HTH_ARAC_FAMILY_2"/>
    <property type="match status" value="1"/>
</dbReference>
<dbReference type="InterPro" id="IPR053142">
    <property type="entry name" value="PchR_regulatory_protein"/>
</dbReference>
<keyword evidence="1" id="KW-0805">Transcription regulation</keyword>
<feature type="domain" description="HTH araC/xylS-type" evidence="3">
    <location>
        <begin position="221"/>
        <end position="318"/>
    </location>
</feature>
<evidence type="ECO:0000256" key="1">
    <source>
        <dbReference type="ARBA" id="ARBA00023015"/>
    </source>
</evidence>
<evidence type="ECO:0000313" key="4">
    <source>
        <dbReference type="EMBL" id="OZI64985.1"/>
    </source>
</evidence>
<name>A0ABX4EZ09_9BORD</name>
<dbReference type="EMBL" id="NEVR01000002">
    <property type="protein sequence ID" value="OZI64985.1"/>
    <property type="molecule type" value="Genomic_DNA"/>
</dbReference>
<reference evidence="4 5" key="1">
    <citation type="submission" date="2017-05" db="EMBL/GenBank/DDBJ databases">
        <title>Complete and WGS of Bordetella genogroups.</title>
        <authorList>
            <person name="Spilker T."/>
            <person name="Lipuma J."/>
        </authorList>
    </citation>
    <scope>NUCLEOTIDE SEQUENCE [LARGE SCALE GENOMIC DNA]</scope>
    <source>
        <strain evidence="4 5">AU9795</strain>
    </source>
</reference>
<dbReference type="Proteomes" id="UP000216354">
    <property type="component" value="Unassembled WGS sequence"/>
</dbReference>
<dbReference type="SMART" id="SM00342">
    <property type="entry name" value="HTH_ARAC"/>
    <property type="match status" value="1"/>
</dbReference>
<organism evidence="4 5">
    <name type="scientific">Bordetella genomosp. 1</name>
    <dbReference type="NCBI Taxonomy" id="1395607"/>
    <lineage>
        <taxon>Bacteria</taxon>
        <taxon>Pseudomonadati</taxon>
        <taxon>Pseudomonadota</taxon>
        <taxon>Betaproteobacteria</taxon>
        <taxon>Burkholderiales</taxon>
        <taxon>Alcaligenaceae</taxon>
        <taxon>Bordetella</taxon>
    </lineage>
</organism>